<keyword evidence="11" id="KW-1185">Reference proteome</keyword>
<evidence type="ECO:0000259" key="8">
    <source>
        <dbReference type="Pfam" id="PF00775"/>
    </source>
</evidence>
<feature type="domain" description="Catechol dioxygenase N-terminal" evidence="9">
    <location>
        <begin position="23"/>
        <end position="91"/>
    </location>
</feature>
<dbReference type="Gene3D" id="2.60.130.10">
    <property type="entry name" value="Aromatic compound dioxygenase"/>
    <property type="match status" value="1"/>
</dbReference>
<dbReference type="GO" id="GO:0009712">
    <property type="term" value="P:catechol-containing compound metabolic process"/>
    <property type="evidence" value="ECO:0007669"/>
    <property type="project" value="InterPro"/>
</dbReference>
<keyword evidence="4" id="KW-0223">Dioxygenase</keyword>
<organism evidence="10 11">
    <name type="scientific">Fusarium mangiferae</name>
    <name type="common">Mango malformation disease fungus</name>
    <dbReference type="NCBI Taxonomy" id="192010"/>
    <lineage>
        <taxon>Eukaryota</taxon>
        <taxon>Fungi</taxon>
        <taxon>Dikarya</taxon>
        <taxon>Ascomycota</taxon>
        <taxon>Pezizomycotina</taxon>
        <taxon>Sordariomycetes</taxon>
        <taxon>Hypocreomycetidae</taxon>
        <taxon>Hypocreales</taxon>
        <taxon>Nectriaceae</taxon>
        <taxon>Fusarium</taxon>
        <taxon>Fusarium fujikuroi species complex</taxon>
    </lineage>
</organism>
<comment type="caution">
    <text evidence="10">The sequence shown here is derived from an EMBL/GenBank/DDBJ whole genome shotgun (WGS) entry which is preliminary data.</text>
</comment>
<evidence type="ECO:0000256" key="4">
    <source>
        <dbReference type="ARBA" id="ARBA00022964"/>
    </source>
</evidence>
<dbReference type="GO" id="GO:0008199">
    <property type="term" value="F:ferric iron binding"/>
    <property type="evidence" value="ECO:0007669"/>
    <property type="project" value="InterPro"/>
</dbReference>
<evidence type="ECO:0000256" key="1">
    <source>
        <dbReference type="ARBA" id="ARBA00001965"/>
    </source>
</evidence>
<dbReference type="VEuPathDB" id="FungiDB:FMAN_03419"/>
<dbReference type="PANTHER" id="PTHR33711:SF7">
    <property type="entry name" value="INTRADIOL RING-CLEAVAGE DIOXYGENASES DOMAIN-CONTAINING PROTEIN-RELATED"/>
    <property type="match status" value="1"/>
</dbReference>
<evidence type="ECO:0000313" key="10">
    <source>
        <dbReference type="EMBL" id="CVK94231.1"/>
    </source>
</evidence>
<dbReference type="GO" id="GO:0018576">
    <property type="term" value="F:catechol 1,2-dioxygenase activity"/>
    <property type="evidence" value="ECO:0007669"/>
    <property type="project" value="InterPro"/>
</dbReference>
<proteinExistence type="inferred from homology"/>
<accession>A0A1L7TG52</accession>
<dbReference type="RefSeq" id="XP_041682719.1">
    <property type="nucleotide sequence ID" value="XM_041832235.1"/>
</dbReference>
<comment type="cofactor">
    <cofactor evidence="1">
        <name>Fe(3+)</name>
        <dbReference type="ChEBI" id="CHEBI:29034"/>
    </cofactor>
</comment>
<evidence type="ECO:0000256" key="3">
    <source>
        <dbReference type="ARBA" id="ARBA00022723"/>
    </source>
</evidence>
<comment type="similarity">
    <text evidence="2">Belongs to the intradiol ring-cleavage dioxygenase family.</text>
</comment>
<evidence type="ECO:0000256" key="7">
    <source>
        <dbReference type="SAM" id="MobiDB-lite"/>
    </source>
</evidence>
<name>A0A1L7TG52_FUSMA</name>
<evidence type="ECO:0000256" key="5">
    <source>
        <dbReference type="ARBA" id="ARBA00023002"/>
    </source>
</evidence>
<dbReference type="EMBL" id="FCQH01000006">
    <property type="protein sequence ID" value="CVK94231.1"/>
    <property type="molecule type" value="Genomic_DNA"/>
</dbReference>
<gene>
    <name evidence="10" type="ORF">FMAN_03419</name>
</gene>
<dbReference type="InterPro" id="IPR050770">
    <property type="entry name" value="Intradiol_RC_Dioxygenase"/>
</dbReference>
<evidence type="ECO:0000256" key="2">
    <source>
        <dbReference type="ARBA" id="ARBA00007825"/>
    </source>
</evidence>
<dbReference type="SUPFAM" id="SSF49482">
    <property type="entry name" value="Aromatic compound dioxygenase"/>
    <property type="match status" value="1"/>
</dbReference>
<sequence length="250" mass="27890">MLSAEDDPLTTSVISSFGPNSSPRSREILTGLVRYLHAFCREVNLTTGELYVAIEALNRSGQMSNAERNESLLISDCLGVEALVDTQTQKMLEQDNGTNSCILGPFYVADPPRYENGDTIIQKYLGGEVTYFHGRILNADTNKPVEGASLNVWECAVNGLYDQQDPNQPPGNMRGMFTSDAEGKYSFYCIKPVFPEDDTYLDSDSVYAVKSDLLLKFNPYKSGSLKSIGGDDVDVKWEVNWDFKIKKQKY</sequence>
<dbReference type="InterPro" id="IPR007535">
    <property type="entry name" value="Catechol_dOase_N"/>
</dbReference>
<protein>
    <submittedName>
        <fullName evidence="10">Related to hydroxyquinol-1,2-dioxygenase</fullName>
    </submittedName>
</protein>
<dbReference type="GeneID" id="65082690"/>
<feature type="compositionally biased region" description="Polar residues" evidence="7">
    <location>
        <begin position="9"/>
        <end position="22"/>
    </location>
</feature>
<dbReference type="InterPro" id="IPR015889">
    <property type="entry name" value="Intradiol_dOase_core"/>
</dbReference>
<keyword evidence="5" id="KW-0560">Oxidoreductase</keyword>
<feature type="domain" description="Intradiol ring-cleavage dioxygenases" evidence="8">
    <location>
        <begin position="104"/>
        <end position="192"/>
    </location>
</feature>
<dbReference type="AlphaFoldDB" id="A0A1L7TG52"/>
<dbReference type="Pfam" id="PF00775">
    <property type="entry name" value="Dioxygenase_C"/>
    <property type="match status" value="1"/>
</dbReference>
<reference evidence="11" key="1">
    <citation type="journal article" date="2016" name="Genome Biol. Evol.">
        <title>Comparative 'omics' of the Fusarium fujikuroi species complex highlights differences in genetic potential and metabolite synthesis.</title>
        <authorList>
            <person name="Niehaus E.-M."/>
            <person name="Muensterkoetter M."/>
            <person name="Proctor R.H."/>
            <person name="Brown D.W."/>
            <person name="Sharon A."/>
            <person name="Idan Y."/>
            <person name="Oren-Young L."/>
            <person name="Sieber C.M."/>
            <person name="Novak O."/>
            <person name="Pencik A."/>
            <person name="Tarkowska D."/>
            <person name="Hromadova K."/>
            <person name="Freeman S."/>
            <person name="Maymon M."/>
            <person name="Elazar M."/>
            <person name="Youssef S.A."/>
            <person name="El-Shabrawy E.S.M."/>
            <person name="Shalaby A.B.A."/>
            <person name="Houterman P."/>
            <person name="Brock N.L."/>
            <person name="Burkhardt I."/>
            <person name="Tsavkelova E.A."/>
            <person name="Dickschat J.S."/>
            <person name="Galuszka P."/>
            <person name="Gueldener U."/>
            <person name="Tudzynski B."/>
        </authorList>
    </citation>
    <scope>NUCLEOTIDE SEQUENCE [LARGE SCALE GENOMIC DNA]</scope>
    <source>
        <strain evidence="11">MRC7560</strain>
    </source>
</reference>
<keyword evidence="3" id="KW-0479">Metal-binding</keyword>
<evidence type="ECO:0000259" key="9">
    <source>
        <dbReference type="Pfam" id="PF04444"/>
    </source>
</evidence>
<evidence type="ECO:0000313" key="11">
    <source>
        <dbReference type="Proteomes" id="UP000184255"/>
    </source>
</evidence>
<feature type="region of interest" description="Disordered" evidence="7">
    <location>
        <begin position="1"/>
        <end position="22"/>
    </location>
</feature>
<dbReference type="PANTHER" id="PTHR33711">
    <property type="entry name" value="DIOXYGENASE, PUTATIVE (AFU_ORTHOLOGUE AFUA_2G02910)-RELATED"/>
    <property type="match status" value="1"/>
</dbReference>
<dbReference type="Proteomes" id="UP000184255">
    <property type="component" value="Unassembled WGS sequence"/>
</dbReference>
<dbReference type="Pfam" id="PF04444">
    <property type="entry name" value="Dioxygenase_N"/>
    <property type="match status" value="1"/>
</dbReference>
<evidence type="ECO:0000256" key="6">
    <source>
        <dbReference type="ARBA" id="ARBA00023004"/>
    </source>
</evidence>
<keyword evidence="6" id="KW-0408">Iron</keyword>
<dbReference type="InterPro" id="IPR000627">
    <property type="entry name" value="Intradiol_dOase_C"/>
</dbReference>